<feature type="domain" description="Casparian strip membrane protein" evidence="8">
    <location>
        <begin position="1"/>
        <end position="66"/>
    </location>
</feature>
<dbReference type="EMBL" id="JAYDYQ010001088">
    <property type="protein sequence ID" value="KAK4488956.1"/>
    <property type="molecule type" value="Genomic_DNA"/>
</dbReference>
<comment type="subcellular location">
    <subcellularLocation>
        <location evidence="1 7">Cell membrane</location>
        <topology evidence="1 7">Multi-pass membrane protein</topology>
    </subcellularLocation>
</comment>
<protein>
    <recommendedName>
        <fullName evidence="7">CASP-like protein</fullName>
    </recommendedName>
</protein>
<comment type="caution">
    <text evidence="9">The sequence shown here is derived from an EMBL/GenBank/DDBJ whole genome shotgun (WGS) entry which is preliminary data.</text>
</comment>
<evidence type="ECO:0000256" key="2">
    <source>
        <dbReference type="ARBA" id="ARBA00007651"/>
    </source>
</evidence>
<comment type="similarity">
    <text evidence="2 7">Belongs to the Casparian strip membrane proteins (CASP) family.</text>
</comment>
<dbReference type="NCBIfam" id="TIGR01569">
    <property type="entry name" value="A_tha_TIGR01569"/>
    <property type="match status" value="1"/>
</dbReference>
<keyword evidence="5 7" id="KW-1133">Transmembrane helix</keyword>
<keyword evidence="4 7" id="KW-0812">Transmembrane</keyword>
<evidence type="ECO:0000313" key="9">
    <source>
        <dbReference type="EMBL" id="KAK4488956.1"/>
    </source>
</evidence>
<keyword evidence="10" id="KW-1185">Reference proteome</keyword>
<feature type="transmembrane region" description="Helical" evidence="7">
    <location>
        <begin position="27"/>
        <end position="49"/>
    </location>
</feature>
<comment type="caution">
    <text evidence="7">Lacks conserved residue(s) required for the propagation of feature annotation.</text>
</comment>
<dbReference type="InterPro" id="IPR006459">
    <property type="entry name" value="CASP/CASPL"/>
</dbReference>
<comment type="subunit">
    <text evidence="7">Homodimer and heterodimers.</text>
</comment>
<proteinExistence type="inferred from homology"/>
<gene>
    <name evidence="9" type="ORF">RD792_004747</name>
</gene>
<feature type="non-terminal residue" evidence="9">
    <location>
        <position position="67"/>
    </location>
</feature>
<evidence type="ECO:0000256" key="5">
    <source>
        <dbReference type="ARBA" id="ARBA00022989"/>
    </source>
</evidence>
<organism evidence="9 10">
    <name type="scientific">Penstemon davidsonii</name>
    <dbReference type="NCBI Taxonomy" id="160366"/>
    <lineage>
        <taxon>Eukaryota</taxon>
        <taxon>Viridiplantae</taxon>
        <taxon>Streptophyta</taxon>
        <taxon>Embryophyta</taxon>
        <taxon>Tracheophyta</taxon>
        <taxon>Spermatophyta</taxon>
        <taxon>Magnoliopsida</taxon>
        <taxon>eudicotyledons</taxon>
        <taxon>Gunneridae</taxon>
        <taxon>Pentapetalae</taxon>
        <taxon>asterids</taxon>
        <taxon>lamiids</taxon>
        <taxon>Lamiales</taxon>
        <taxon>Plantaginaceae</taxon>
        <taxon>Cheloneae</taxon>
        <taxon>Penstemon</taxon>
    </lineage>
</organism>
<evidence type="ECO:0000256" key="3">
    <source>
        <dbReference type="ARBA" id="ARBA00022475"/>
    </source>
</evidence>
<keyword evidence="6 7" id="KW-0472">Membrane</keyword>
<evidence type="ECO:0000256" key="4">
    <source>
        <dbReference type="ARBA" id="ARBA00022692"/>
    </source>
</evidence>
<evidence type="ECO:0000313" key="10">
    <source>
        <dbReference type="Proteomes" id="UP001291926"/>
    </source>
</evidence>
<keyword evidence="3 7" id="KW-1003">Cell membrane</keyword>
<evidence type="ECO:0000256" key="6">
    <source>
        <dbReference type="ARBA" id="ARBA00023136"/>
    </source>
</evidence>
<reference evidence="9 10" key="1">
    <citation type="journal article" date="2023" name="bioRxiv">
        <title>Genome report: Whole genome sequence and annotation of Penstemon davidsonii.</title>
        <authorList>
            <person name="Ostevik K.L."/>
            <person name="Alabady M."/>
            <person name="Zhang M."/>
            <person name="Rausher M.D."/>
        </authorList>
    </citation>
    <scope>NUCLEOTIDE SEQUENCE [LARGE SCALE GENOMIC DNA]</scope>
    <source>
        <strain evidence="9">DNT005</strain>
        <tissue evidence="9">Whole leaf</tissue>
    </source>
</reference>
<dbReference type="InterPro" id="IPR006702">
    <property type="entry name" value="CASP_dom"/>
</dbReference>
<evidence type="ECO:0000256" key="1">
    <source>
        <dbReference type="ARBA" id="ARBA00004651"/>
    </source>
</evidence>
<accession>A0ABR0DIA3</accession>
<evidence type="ECO:0000256" key="7">
    <source>
        <dbReference type="RuleBase" id="RU361233"/>
    </source>
</evidence>
<dbReference type="Proteomes" id="UP001291926">
    <property type="component" value="Unassembled WGS sequence"/>
</dbReference>
<evidence type="ECO:0000259" key="8">
    <source>
        <dbReference type="Pfam" id="PF04535"/>
    </source>
</evidence>
<sequence length="67" mass="7696">MLTTKQSTVVFGIQLDARYNYSSAFKFFAFANLIACVFSVLSLFLAFILGSKEVDPTYYFYTFLHDL</sequence>
<dbReference type="Pfam" id="PF04535">
    <property type="entry name" value="CASP_dom"/>
    <property type="match status" value="1"/>
</dbReference>
<name>A0ABR0DIA3_9LAMI</name>